<dbReference type="AlphaFoldDB" id="A0A2M4D778"/>
<name>A0A2M4D778_ANODA</name>
<protein>
    <submittedName>
        <fullName evidence="1">Putative secreted protein</fullName>
    </submittedName>
</protein>
<reference evidence="1" key="1">
    <citation type="submission" date="2018-01" db="EMBL/GenBank/DDBJ databases">
        <title>An insight into the sialome of Amazonian anophelines.</title>
        <authorList>
            <person name="Ribeiro J.M."/>
            <person name="Scarpassa V."/>
            <person name="Calvo E."/>
        </authorList>
    </citation>
    <scope>NUCLEOTIDE SEQUENCE</scope>
</reference>
<organism evidence="1">
    <name type="scientific">Anopheles darlingi</name>
    <name type="common">Mosquito</name>
    <dbReference type="NCBI Taxonomy" id="43151"/>
    <lineage>
        <taxon>Eukaryota</taxon>
        <taxon>Metazoa</taxon>
        <taxon>Ecdysozoa</taxon>
        <taxon>Arthropoda</taxon>
        <taxon>Hexapoda</taxon>
        <taxon>Insecta</taxon>
        <taxon>Pterygota</taxon>
        <taxon>Neoptera</taxon>
        <taxon>Endopterygota</taxon>
        <taxon>Diptera</taxon>
        <taxon>Nematocera</taxon>
        <taxon>Culicoidea</taxon>
        <taxon>Culicidae</taxon>
        <taxon>Anophelinae</taxon>
        <taxon>Anopheles</taxon>
    </lineage>
</organism>
<proteinExistence type="predicted"/>
<evidence type="ECO:0000313" key="1">
    <source>
        <dbReference type="EMBL" id="MBW73399.1"/>
    </source>
</evidence>
<accession>A0A2M4D778</accession>
<dbReference type="EMBL" id="GGFL01009221">
    <property type="protein sequence ID" value="MBW73399.1"/>
    <property type="molecule type" value="Transcribed_RNA"/>
</dbReference>
<sequence>MAGGGERLLQCVALATQLLLDLHATRLQIFDLHLDLRLLAPYLLSNSQSFQFCLSRRFQHCTLLFDFVFRFVRSSSSSAFVIGGLIIKR</sequence>